<organism evidence="7 8">
    <name type="scientific">Gemmiger gallinarum</name>
    <dbReference type="NCBI Taxonomy" id="2779354"/>
    <lineage>
        <taxon>Bacteria</taxon>
        <taxon>Bacillati</taxon>
        <taxon>Bacillota</taxon>
        <taxon>Clostridia</taxon>
        <taxon>Eubacteriales</taxon>
        <taxon>Gemmiger</taxon>
    </lineage>
</organism>
<keyword evidence="3 6" id="KW-0067">ATP-binding</keyword>
<dbReference type="InterPro" id="IPR044304">
    <property type="entry name" value="NUBPL-like"/>
</dbReference>
<name>A0ABR9R1L1_9FIRM</name>
<evidence type="ECO:0000256" key="2">
    <source>
        <dbReference type="ARBA" id="ARBA00022741"/>
    </source>
</evidence>
<keyword evidence="5 6" id="KW-0411">Iron-sulfur</keyword>
<dbReference type="HAMAP" id="MF_02040">
    <property type="entry name" value="Mrp_NBP35"/>
    <property type="match status" value="1"/>
</dbReference>
<dbReference type="InterPro" id="IPR033756">
    <property type="entry name" value="YlxH/NBP35"/>
</dbReference>
<comment type="similarity">
    <text evidence="6">Belongs to the Mrp/NBP35 ATP-binding proteins family.</text>
</comment>
<keyword evidence="4 6" id="KW-0408">Iron</keyword>
<evidence type="ECO:0000256" key="3">
    <source>
        <dbReference type="ARBA" id="ARBA00022840"/>
    </source>
</evidence>
<evidence type="ECO:0000256" key="1">
    <source>
        <dbReference type="ARBA" id="ARBA00022723"/>
    </source>
</evidence>
<dbReference type="Gene3D" id="3.40.50.300">
    <property type="entry name" value="P-loop containing nucleotide triphosphate hydrolases"/>
    <property type="match status" value="1"/>
</dbReference>
<dbReference type="GO" id="GO:0005524">
    <property type="term" value="F:ATP binding"/>
    <property type="evidence" value="ECO:0007669"/>
    <property type="project" value="UniProtKB-KW"/>
</dbReference>
<dbReference type="PANTHER" id="PTHR42961">
    <property type="entry name" value="IRON-SULFUR PROTEIN NUBPL"/>
    <property type="match status" value="1"/>
</dbReference>
<gene>
    <name evidence="7" type="ORF">INF35_04320</name>
</gene>
<evidence type="ECO:0000313" key="8">
    <source>
        <dbReference type="Proteomes" id="UP000768567"/>
    </source>
</evidence>
<proteinExistence type="inferred from homology"/>
<dbReference type="SUPFAM" id="SSF52540">
    <property type="entry name" value="P-loop containing nucleoside triphosphate hydrolases"/>
    <property type="match status" value="1"/>
</dbReference>
<comment type="function">
    <text evidence="6">Binds and transfers iron-sulfur (Fe-S) clusters to target apoproteins. Can hydrolyze ATP.</text>
</comment>
<comment type="caution">
    <text evidence="7">The sequence shown here is derived from an EMBL/GenBank/DDBJ whole genome shotgun (WGS) entry which is preliminary data.</text>
</comment>
<reference evidence="7 8" key="1">
    <citation type="submission" date="2020-10" db="EMBL/GenBank/DDBJ databases">
        <title>ChiBAC.</title>
        <authorList>
            <person name="Zenner C."/>
            <person name="Hitch T.C.A."/>
            <person name="Clavel T."/>
        </authorList>
    </citation>
    <scope>NUCLEOTIDE SEQUENCE [LARGE SCALE GENOMIC DNA]</scope>
    <source>
        <strain evidence="7 8">DSM 109015</strain>
    </source>
</reference>
<dbReference type="CDD" id="cd02037">
    <property type="entry name" value="Mrp_NBP35"/>
    <property type="match status" value="1"/>
</dbReference>
<protein>
    <recommendedName>
        <fullName evidence="6">Iron-sulfur cluster carrier protein</fullName>
    </recommendedName>
</protein>
<evidence type="ECO:0000313" key="7">
    <source>
        <dbReference type="EMBL" id="MBE5037009.1"/>
    </source>
</evidence>
<dbReference type="Pfam" id="PF10609">
    <property type="entry name" value="ParA"/>
    <property type="match status" value="1"/>
</dbReference>
<dbReference type="PANTHER" id="PTHR42961:SF2">
    <property type="entry name" value="IRON-SULFUR PROTEIN NUBPL"/>
    <property type="match status" value="1"/>
</dbReference>
<evidence type="ECO:0000256" key="5">
    <source>
        <dbReference type="ARBA" id="ARBA00023014"/>
    </source>
</evidence>
<keyword evidence="2 6" id="KW-0547">Nucleotide-binding</keyword>
<feature type="binding site" evidence="6">
    <location>
        <begin position="41"/>
        <end position="48"/>
    </location>
    <ligand>
        <name>ATP</name>
        <dbReference type="ChEBI" id="CHEBI:30616"/>
    </ligand>
</feature>
<accession>A0ABR9R1L1</accession>
<dbReference type="InterPro" id="IPR019591">
    <property type="entry name" value="Mrp/NBP35_ATP-bd"/>
</dbReference>
<dbReference type="EMBL" id="JADCKC010000001">
    <property type="protein sequence ID" value="MBE5037009.1"/>
    <property type="molecule type" value="Genomic_DNA"/>
</dbReference>
<keyword evidence="1 6" id="KW-0479">Metal-binding</keyword>
<dbReference type="InterPro" id="IPR027417">
    <property type="entry name" value="P-loop_NTPase"/>
</dbReference>
<evidence type="ECO:0000256" key="4">
    <source>
        <dbReference type="ARBA" id="ARBA00023004"/>
    </source>
</evidence>
<dbReference type="Proteomes" id="UP000768567">
    <property type="component" value="Unassembled WGS sequence"/>
</dbReference>
<sequence>MSEACNHDCSNCSANCESRAPQHEPPHAKSHIKKVIGVVSGKGGVGKSMTSAMLAVSMRRLGYKVGILDADITGPSIPKLFGVHGPATGTDDGINPVKSRVGIDIMSINLLLDDEEAPVVWRGPVIAGAVKQFWQDVIWEDVDFMFVDMPPGTGDVPLTVFQTLPVDGIIIVSSPQELVGMIVGKAVQMAQMMHVPTLGIVENMSYAVCPDCGKHISVFGESHVDETAAKYGLPVLAKMPIDPELAKEADAGMIETFAGDYLDGAAKAVAALLKK</sequence>
<keyword evidence="6" id="KW-0378">Hydrolase</keyword>
<evidence type="ECO:0000256" key="6">
    <source>
        <dbReference type="HAMAP-Rule" id="MF_02040"/>
    </source>
</evidence>
<dbReference type="RefSeq" id="WP_193500275.1">
    <property type="nucleotide sequence ID" value="NZ_JADCKC010000001.1"/>
</dbReference>
<comment type="subunit">
    <text evidence="6">Homodimer.</text>
</comment>
<keyword evidence="8" id="KW-1185">Reference proteome</keyword>